<dbReference type="EMBL" id="UYJE01001405">
    <property type="protein sequence ID" value="VDI01946.1"/>
    <property type="molecule type" value="Genomic_DNA"/>
</dbReference>
<comment type="caution">
    <text evidence="2">The sequence shown here is derived from an EMBL/GenBank/DDBJ whole genome shotgun (WGS) entry which is preliminary data.</text>
</comment>
<organism evidence="2 3">
    <name type="scientific">Mytilus galloprovincialis</name>
    <name type="common">Mediterranean mussel</name>
    <dbReference type="NCBI Taxonomy" id="29158"/>
    <lineage>
        <taxon>Eukaryota</taxon>
        <taxon>Metazoa</taxon>
        <taxon>Spiralia</taxon>
        <taxon>Lophotrochozoa</taxon>
        <taxon>Mollusca</taxon>
        <taxon>Bivalvia</taxon>
        <taxon>Autobranchia</taxon>
        <taxon>Pteriomorphia</taxon>
        <taxon>Mytilida</taxon>
        <taxon>Mytiloidea</taxon>
        <taxon>Mytilidae</taxon>
        <taxon>Mytilinae</taxon>
        <taxon>Mytilus</taxon>
    </lineage>
</organism>
<evidence type="ECO:0000313" key="2">
    <source>
        <dbReference type="EMBL" id="VDI01946.1"/>
    </source>
</evidence>
<keyword evidence="1" id="KW-0472">Membrane</keyword>
<feature type="non-terminal residue" evidence="2">
    <location>
        <position position="118"/>
    </location>
</feature>
<evidence type="ECO:0000313" key="3">
    <source>
        <dbReference type="Proteomes" id="UP000596742"/>
    </source>
</evidence>
<name>A0A8B6CAK4_MYTGA</name>
<keyword evidence="3" id="KW-1185">Reference proteome</keyword>
<dbReference type="Proteomes" id="UP000596742">
    <property type="component" value="Unassembled WGS sequence"/>
</dbReference>
<reference evidence="2" key="1">
    <citation type="submission" date="2018-11" db="EMBL/GenBank/DDBJ databases">
        <authorList>
            <person name="Alioto T."/>
            <person name="Alioto T."/>
        </authorList>
    </citation>
    <scope>NUCLEOTIDE SEQUENCE</scope>
</reference>
<proteinExistence type="predicted"/>
<dbReference type="AlphaFoldDB" id="A0A8B6CAK4"/>
<evidence type="ECO:0000256" key="1">
    <source>
        <dbReference type="SAM" id="Phobius"/>
    </source>
</evidence>
<gene>
    <name evidence="2" type="ORF">MGAL_10B026815</name>
</gene>
<keyword evidence="1" id="KW-0812">Transmembrane</keyword>
<accession>A0A8B6CAK4</accession>
<keyword evidence="1" id="KW-1133">Transmembrane helix</keyword>
<protein>
    <submittedName>
        <fullName evidence="2">Uncharacterized protein</fullName>
    </submittedName>
</protein>
<sequence length="118" mass="12710">MTQVDVTFILTIFGVLFSLTTIGLLTASQIKQNWISYMFAESRTTNGGLIATTNADIGIWETSYTIVSVFTNPFIPILTLSDTIDSSTTGYFSEDAVKLCRALGILATVSTLATIVLA</sequence>
<feature type="transmembrane region" description="Helical" evidence="1">
    <location>
        <begin position="6"/>
        <end position="27"/>
    </location>
</feature>
<dbReference type="OrthoDB" id="10501925at2759"/>